<dbReference type="Pfam" id="PF05380">
    <property type="entry name" value="Peptidase_A17"/>
    <property type="match status" value="1"/>
</dbReference>
<gene>
    <name evidence="2" type="ORF">CM83_359</name>
</gene>
<dbReference type="GO" id="GO:0003676">
    <property type="term" value="F:nucleic acid binding"/>
    <property type="evidence" value="ECO:0007669"/>
    <property type="project" value="InterPro"/>
</dbReference>
<dbReference type="Pfam" id="PF17921">
    <property type="entry name" value="Integrase_H2C2"/>
    <property type="match status" value="1"/>
</dbReference>
<feature type="domain" description="Integrase zinc-binding" evidence="1">
    <location>
        <begin position="442"/>
        <end position="494"/>
    </location>
</feature>
<name>A0A0A9WIR2_LYGHE</name>
<accession>A0A0A9WIR2</accession>
<feature type="non-terminal residue" evidence="2">
    <location>
        <position position="570"/>
    </location>
</feature>
<dbReference type="InterPro" id="IPR036397">
    <property type="entry name" value="RNaseH_sf"/>
</dbReference>
<dbReference type="InterPro" id="IPR043502">
    <property type="entry name" value="DNA/RNA_pol_sf"/>
</dbReference>
<dbReference type="PANTHER" id="PTHR47331">
    <property type="entry name" value="PHD-TYPE DOMAIN-CONTAINING PROTEIN"/>
    <property type="match status" value="1"/>
</dbReference>
<evidence type="ECO:0000259" key="1">
    <source>
        <dbReference type="Pfam" id="PF17921"/>
    </source>
</evidence>
<organism evidence="2">
    <name type="scientific">Lygus hesperus</name>
    <name type="common">Western plant bug</name>
    <dbReference type="NCBI Taxonomy" id="30085"/>
    <lineage>
        <taxon>Eukaryota</taxon>
        <taxon>Metazoa</taxon>
        <taxon>Ecdysozoa</taxon>
        <taxon>Arthropoda</taxon>
        <taxon>Hexapoda</taxon>
        <taxon>Insecta</taxon>
        <taxon>Pterygota</taxon>
        <taxon>Neoptera</taxon>
        <taxon>Paraneoptera</taxon>
        <taxon>Hemiptera</taxon>
        <taxon>Heteroptera</taxon>
        <taxon>Panheteroptera</taxon>
        <taxon>Cimicomorpha</taxon>
        <taxon>Miridae</taxon>
        <taxon>Mirini</taxon>
        <taxon>Lygus</taxon>
    </lineage>
</organism>
<dbReference type="GO" id="GO:0071897">
    <property type="term" value="P:DNA biosynthetic process"/>
    <property type="evidence" value="ECO:0007669"/>
    <property type="project" value="UniProtKB-ARBA"/>
</dbReference>
<dbReference type="Gene3D" id="3.30.420.10">
    <property type="entry name" value="Ribonuclease H-like superfamily/Ribonuclease H"/>
    <property type="match status" value="1"/>
</dbReference>
<proteinExistence type="predicted"/>
<dbReference type="InterPro" id="IPR008042">
    <property type="entry name" value="Retrotrans_Pao"/>
</dbReference>
<dbReference type="AlphaFoldDB" id="A0A0A9WIR2"/>
<evidence type="ECO:0000313" key="2">
    <source>
        <dbReference type="EMBL" id="JAG08327.1"/>
    </source>
</evidence>
<reference evidence="2" key="2">
    <citation type="submission" date="2014-07" db="EMBL/GenBank/DDBJ databases">
        <authorList>
            <person name="Hull J."/>
        </authorList>
    </citation>
    <scope>NUCLEOTIDE SEQUENCE</scope>
</reference>
<dbReference type="EMBL" id="GBHO01035277">
    <property type="protein sequence ID" value="JAG08327.1"/>
    <property type="molecule type" value="Transcribed_RNA"/>
</dbReference>
<dbReference type="InterPro" id="IPR041588">
    <property type="entry name" value="Integrase_H2C2"/>
</dbReference>
<dbReference type="SUPFAM" id="SSF56672">
    <property type="entry name" value="DNA/RNA polymerases"/>
    <property type="match status" value="1"/>
</dbReference>
<feature type="non-terminal residue" evidence="2">
    <location>
        <position position="1"/>
    </location>
</feature>
<protein>
    <recommendedName>
        <fullName evidence="1">Integrase zinc-binding domain-containing protein</fullName>
    </recommendedName>
</protein>
<sequence length="570" mass="65080">ILDMIPIEHREHALVVRDSDDDQCIKILGLQYEPSDDSFSYVISLTDIVSTKRGLSSQIARIYDPLGWLTPIVFTAKSLMQQTWQKGLDWDDPLPSDIRCQWQRFNEELHLLSKIRISRHMPLEIPRSTCQLVGFCDASTYGYAAVIYARVETQDKVQIYLLTSKSKLAPLKTVSVPRLELCGAVLLTRLLESVSTLRQKINFSSIHLFSDSSTVLSWIKTPPHKLKTFVANRVVQILEHSHPRQWSHVSSKENPSDCASRGLTPGNLVNFELWWKGPSFIYKPIDSWSFPFFESDTTEEAILEHKKSIEQTLHASAIEKPAVISLIERISNLMVLQRTIARILRAARNFKARKTNQNVIDGPLKPSELRDALHACVKATQQFYYVREIKNLKRNLNASPTLMKLTPFLDNQGFLRVGGRLRRSTLPYATKHPLILPRESHLAALLCDYFHKITLHGGPRLTQALLQRKFWIVSIRQFLRQRIQKCLPCFKLKAKPLEPLMGDLPAVRVQECRPFLNTGIDYAGPLTIKESHRRKAPRLKGYIVLFVCMATKAIHLEFASSLSTPCFLAA</sequence>
<reference evidence="2" key="1">
    <citation type="journal article" date="2014" name="PLoS ONE">
        <title>Transcriptome-Based Identification of ABC Transporters in the Western Tarnished Plant Bug Lygus hesperus.</title>
        <authorList>
            <person name="Hull J.J."/>
            <person name="Chaney K."/>
            <person name="Geib S.M."/>
            <person name="Fabrick J.A."/>
            <person name="Brent C.S."/>
            <person name="Walsh D."/>
            <person name="Lavine L.C."/>
        </authorList>
    </citation>
    <scope>NUCLEOTIDE SEQUENCE</scope>
</reference>